<dbReference type="GO" id="GO:0004556">
    <property type="term" value="F:alpha-amylase activity"/>
    <property type="evidence" value="ECO:0007669"/>
    <property type="project" value="TreeGrafter"/>
</dbReference>
<comment type="similarity">
    <text evidence="1">Belongs to the glycosyl hydrolase 13 family.</text>
</comment>
<dbReference type="GO" id="GO:0043896">
    <property type="term" value="F:glucan 1,6-alpha-glucosidase activity"/>
    <property type="evidence" value="ECO:0007669"/>
    <property type="project" value="UniProtKB-EC"/>
</dbReference>
<keyword evidence="4" id="KW-0378">Hydrolase</keyword>
<name>A0A087DBR9_9BIFI</name>
<dbReference type="STRING" id="762211.BSTEL_1615"/>
<evidence type="ECO:0000256" key="2">
    <source>
        <dbReference type="SAM" id="MobiDB-lite"/>
    </source>
</evidence>
<dbReference type="SUPFAM" id="SSF51011">
    <property type="entry name" value="Glycosyl hydrolase domain"/>
    <property type="match status" value="1"/>
</dbReference>
<dbReference type="Proteomes" id="UP000029004">
    <property type="component" value="Unassembled WGS sequence"/>
</dbReference>
<dbReference type="EMBL" id="JGZP01000028">
    <property type="protein sequence ID" value="KFI92969.1"/>
    <property type="molecule type" value="Genomic_DNA"/>
</dbReference>
<evidence type="ECO:0000313" key="4">
    <source>
        <dbReference type="EMBL" id="KFI92969.1"/>
    </source>
</evidence>
<evidence type="ECO:0000256" key="1">
    <source>
        <dbReference type="ARBA" id="ARBA00008061"/>
    </source>
</evidence>
<evidence type="ECO:0000259" key="3">
    <source>
        <dbReference type="SMART" id="SM00642"/>
    </source>
</evidence>
<dbReference type="AlphaFoldDB" id="A0A087DBR9"/>
<gene>
    <name evidence="4" type="ORF">BSTEL_1615</name>
</gene>
<dbReference type="eggNOG" id="COG0366">
    <property type="taxonomic scope" value="Bacteria"/>
</dbReference>
<comment type="caution">
    <text evidence="4">The sequence shown here is derived from an EMBL/GenBank/DDBJ whole genome shotgun (WGS) entry which is preliminary data.</text>
</comment>
<dbReference type="OrthoDB" id="9043248at2"/>
<dbReference type="SUPFAM" id="SSF51445">
    <property type="entry name" value="(Trans)glycosidases"/>
    <property type="match status" value="1"/>
</dbReference>
<dbReference type="SMART" id="SM00642">
    <property type="entry name" value="Aamy"/>
    <property type="match status" value="1"/>
</dbReference>
<dbReference type="PANTHER" id="PTHR10357">
    <property type="entry name" value="ALPHA-AMYLASE FAMILY MEMBER"/>
    <property type="match status" value="1"/>
</dbReference>
<dbReference type="EC" id="3.2.1.70" evidence="4"/>
<feature type="compositionally biased region" description="Basic and acidic residues" evidence="2">
    <location>
        <begin position="1"/>
        <end position="15"/>
    </location>
</feature>
<reference evidence="4 5" key="1">
    <citation type="submission" date="2014-03" db="EMBL/GenBank/DDBJ databases">
        <title>Genomics of Bifidobacteria.</title>
        <authorList>
            <person name="Ventura M."/>
            <person name="Milani C."/>
            <person name="Lugli G.A."/>
        </authorList>
    </citation>
    <scope>NUCLEOTIDE SEQUENCE [LARGE SCALE GENOMIC DNA]</scope>
    <source>
        <strain evidence="4 5">DSM 23968</strain>
    </source>
</reference>
<dbReference type="Pfam" id="PF00128">
    <property type="entry name" value="Alpha-amylase"/>
    <property type="match status" value="2"/>
</dbReference>
<evidence type="ECO:0000313" key="5">
    <source>
        <dbReference type="Proteomes" id="UP000029004"/>
    </source>
</evidence>
<feature type="region of interest" description="Disordered" evidence="2">
    <location>
        <begin position="1"/>
        <end position="55"/>
    </location>
</feature>
<sequence length="658" mass="72336">MTEHTRHAQSDHPDDTPPAPACTPIRHAGLQTPGSSGTATDADSTIDSSSTPSTTRPQWLGDACFYEVYPQSFNDSNGDGIGDIPGITAKLDYIRSLGCNALWINPCYDSPFKDAGYDVRDYTKVAPRYGTNGDLIALFHAAHERGMHVLLDLVPGHTSEEHAWFQASARPDPADRVIDGRIIADREVEESGERAATGEPGIRTTAGDGRIGGTEHVSERYIWTDSWIAGGDGLPFVGGETERDGTYILNFFKCQPALNYGFAHPRYPWQKPALGPDALATCEALLGVMRFWLARGADGFRVDMADSLVKHDDDGKPYTIRTWRYLFSKIRTEYPQAAFVSEWGRPHESMQAGFDMDFYLDWRWNGEPNGYNMLLRNTDMPLAHEGDASYFNADSGASIAPFLEQYVPQLRDCERAGGRFDLITCNHDTLRLAQRLTTRELKVAYGMLLTMPGCPFVYYGDELGMPYRPLPTKEGGYTRTGSRTPMQWDAGEPNLGFSTADADLLYLPVESGSPTPGTTDEPQDVDGPHADGIPNADAGSWTAAETDMASVTAAGAMADPDSLWHWMQAVLRFRHATPALTSDAGFEVLAGDGRLFAYRRTAKDSSDSVIVAMNPGRDMLRLHLDDSDRTRIIQLAVGEPTIEATELVLPPQSFAILR</sequence>
<dbReference type="InterPro" id="IPR017853">
    <property type="entry name" value="GH"/>
</dbReference>
<dbReference type="PANTHER" id="PTHR10357:SF179">
    <property type="entry name" value="NEUTRAL AND BASIC AMINO ACID TRANSPORT PROTEIN RBAT"/>
    <property type="match status" value="1"/>
</dbReference>
<dbReference type="InterPro" id="IPR006047">
    <property type="entry name" value="GH13_cat_dom"/>
</dbReference>
<feature type="region of interest" description="Disordered" evidence="2">
    <location>
        <begin position="189"/>
        <end position="210"/>
    </location>
</feature>
<accession>A0A087DBR9</accession>
<dbReference type="RefSeq" id="WP_084686286.1">
    <property type="nucleotide sequence ID" value="NZ_JGZP01000028.1"/>
</dbReference>
<feature type="compositionally biased region" description="Low complexity" evidence="2">
    <location>
        <begin position="34"/>
        <end position="55"/>
    </location>
</feature>
<protein>
    <submittedName>
        <fullName evidence="4">Alpha-amylase</fullName>
        <ecNumber evidence="4">3.2.1.70</ecNumber>
    </submittedName>
</protein>
<keyword evidence="4" id="KW-0326">Glycosidase</keyword>
<organism evidence="4 5">
    <name type="scientific">Bifidobacterium stellenboschense</name>
    <dbReference type="NCBI Taxonomy" id="762211"/>
    <lineage>
        <taxon>Bacteria</taxon>
        <taxon>Bacillati</taxon>
        <taxon>Actinomycetota</taxon>
        <taxon>Actinomycetes</taxon>
        <taxon>Bifidobacteriales</taxon>
        <taxon>Bifidobacteriaceae</taxon>
        <taxon>Bifidobacterium</taxon>
    </lineage>
</organism>
<keyword evidence="5" id="KW-1185">Reference proteome</keyword>
<dbReference type="Gene3D" id="3.20.20.80">
    <property type="entry name" value="Glycosidases"/>
    <property type="match status" value="1"/>
</dbReference>
<dbReference type="Gene3D" id="3.90.400.10">
    <property type="entry name" value="Oligo-1,6-glucosidase, Domain 2"/>
    <property type="match status" value="1"/>
</dbReference>
<dbReference type="GO" id="GO:0009313">
    <property type="term" value="P:oligosaccharide catabolic process"/>
    <property type="evidence" value="ECO:0007669"/>
    <property type="project" value="TreeGrafter"/>
</dbReference>
<feature type="region of interest" description="Disordered" evidence="2">
    <location>
        <begin position="511"/>
        <end position="539"/>
    </location>
</feature>
<proteinExistence type="inferred from homology"/>
<dbReference type="InterPro" id="IPR045857">
    <property type="entry name" value="O16G_dom_2"/>
</dbReference>
<feature type="domain" description="Glycosyl hydrolase family 13 catalytic" evidence="3">
    <location>
        <begin position="67"/>
        <end position="483"/>
    </location>
</feature>